<accession>A0A8J7F9J0</accession>
<dbReference type="InterPro" id="IPR011856">
    <property type="entry name" value="tRNA_endonuc-like_dom_sf"/>
</dbReference>
<dbReference type="InterPro" id="IPR011335">
    <property type="entry name" value="Restrct_endonuc-II-like"/>
</dbReference>
<dbReference type="SUPFAM" id="SSF52980">
    <property type="entry name" value="Restriction endonuclease-like"/>
    <property type="match status" value="1"/>
</dbReference>
<gene>
    <name evidence="1" type="ORF">IQ247_31355</name>
</gene>
<dbReference type="Proteomes" id="UP000620559">
    <property type="component" value="Unassembled WGS sequence"/>
</dbReference>
<name>A0A8J7F9J0_9CYAN</name>
<dbReference type="Gene3D" id="3.40.1350.10">
    <property type="match status" value="1"/>
</dbReference>
<sequence length="137" mass="16178">MARDKYHEIVKAALIKEGWLITDDPLFVEAGKRKIQVDLGAERLIAAEKAGKKIAVEIKSFIGVSTLQDFYLALGQFNFYQYALEKKMPERMLFLAIPDDIYEDFFQDNFIQELLRRYQVKMLIYHIEKAIIERWIK</sequence>
<dbReference type="RefSeq" id="WP_193926123.1">
    <property type="nucleotide sequence ID" value="NZ_JADEWL010000257.1"/>
</dbReference>
<protein>
    <submittedName>
        <fullName evidence="1">XisH family protein</fullName>
    </submittedName>
</protein>
<evidence type="ECO:0000313" key="1">
    <source>
        <dbReference type="EMBL" id="MBE9217097.1"/>
    </source>
</evidence>
<comment type="caution">
    <text evidence="1">The sequence shown here is derived from an EMBL/GenBank/DDBJ whole genome shotgun (WGS) entry which is preliminary data.</text>
</comment>
<organism evidence="1 2">
    <name type="scientific">Plectonema cf. radiosum LEGE 06105</name>
    <dbReference type="NCBI Taxonomy" id="945769"/>
    <lineage>
        <taxon>Bacteria</taxon>
        <taxon>Bacillati</taxon>
        <taxon>Cyanobacteriota</taxon>
        <taxon>Cyanophyceae</taxon>
        <taxon>Oscillatoriophycideae</taxon>
        <taxon>Oscillatoriales</taxon>
        <taxon>Microcoleaceae</taxon>
        <taxon>Plectonema</taxon>
    </lineage>
</organism>
<reference evidence="1" key="1">
    <citation type="submission" date="2020-10" db="EMBL/GenBank/DDBJ databases">
        <authorList>
            <person name="Castelo-Branco R."/>
            <person name="Eusebio N."/>
            <person name="Adriana R."/>
            <person name="Vieira A."/>
            <person name="Brugerolle De Fraissinette N."/>
            <person name="Rezende De Castro R."/>
            <person name="Schneider M.P."/>
            <person name="Vasconcelos V."/>
            <person name="Leao P.N."/>
        </authorList>
    </citation>
    <scope>NUCLEOTIDE SEQUENCE</scope>
    <source>
        <strain evidence="1">LEGE 06105</strain>
    </source>
</reference>
<dbReference type="CDD" id="cd22366">
    <property type="entry name" value="XisH-like"/>
    <property type="match status" value="1"/>
</dbReference>
<dbReference type="Pfam" id="PF08814">
    <property type="entry name" value="XisH"/>
    <property type="match status" value="1"/>
</dbReference>
<dbReference type="EMBL" id="JADEWL010000257">
    <property type="protein sequence ID" value="MBE9217097.1"/>
    <property type="molecule type" value="Genomic_DNA"/>
</dbReference>
<dbReference type="AlphaFoldDB" id="A0A8J7F9J0"/>
<proteinExistence type="predicted"/>
<dbReference type="InterPro" id="IPR014919">
    <property type="entry name" value="XisH"/>
</dbReference>
<keyword evidence="2" id="KW-1185">Reference proteome</keyword>
<dbReference type="GO" id="GO:0003676">
    <property type="term" value="F:nucleic acid binding"/>
    <property type="evidence" value="ECO:0007669"/>
    <property type="project" value="InterPro"/>
</dbReference>
<evidence type="ECO:0000313" key="2">
    <source>
        <dbReference type="Proteomes" id="UP000620559"/>
    </source>
</evidence>